<dbReference type="OrthoDB" id="1688888at2"/>
<dbReference type="Gene3D" id="3.40.50.1220">
    <property type="entry name" value="TPP-binding domain"/>
    <property type="match status" value="1"/>
</dbReference>
<comment type="caution">
    <text evidence="1">The sequence shown here is derived from an EMBL/GenBank/DDBJ whole genome shotgun (WGS) entry which is preliminary data.</text>
</comment>
<dbReference type="Pfam" id="PF13289">
    <property type="entry name" value="SIR2_2"/>
    <property type="match status" value="1"/>
</dbReference>
<evidence type="ECO:0000313" key="1">
    <source>
        <dbReference type="EMBL" id="RIV17491.1"/>
    </source>
</evidence>
<dbReference type="AlphaFoldDB" id="A0A418LW76"/>
<dbReference type="RefSeq" id="WP_119671847.1">
    <property type="nucleotide sequence ID" value="NZ_QXED01000018.1"/>
</dbReference>
<proteinExistence type="predicted"/>
<dbReference type="EMBL" id="QXED01000018">
    <property type="protein sequence ID" value="RIV17491.1"/>
    <property type="molecule type" value="Genomic_DNA"/>
</dbReference>
<sequence length="592" mass="67799">MAVTTLQTAEFIRIFSLRGQNIAWFTGAGASVAAGLPSAYDMTWDFKRSIFCTEQNTPISQYSNLTPGIKSKIQSYFNSQRTSNNPNDPPLEDSLDEYSYYFQRAYPDIALRSEYIERKLANAKPTYGYKVMAVLMRMSMLRFVLTTNFDRLIEDAAALAYESTSKLHVASIDNNYQGLPYIQGQRTPALLKLHGDFHSLFMKNTVEELQQQDEKLRLAFKNTCENYGFAFIGYSGRDNSIMEVLEEALKTTSPFPAGIFWFVRTGNKVIERVASFLEAASTKGVSTYLVEIESFEECFSSIIKFLQNVPEDSKKLLENSNRRLIHQPIANKGKHNPILRLNALEIKDYPSIARLIECECGNTKEILEAVKQAKANILCIRKQQGVVGFGDDREFDRVFPKNRKSIYPIEEKHFSFDDSSIKNLVTEALLNALTRNRPLRWIRKRSNYYIVLDPRQLKHKELDSLNNLTYSSYNKPVKHATNGYIPDTRLQWVDALHITITRKQKSIYLVLEPTIRVARVLDTELRFKSAAFVKEAMAKRLNGPYNLILQAWIEILFGSKTIQEKSFYSFGELSGIDASFTISNVTSFSRYL</sequence>
<dbReference type="InterPro" id="IPR029035">
    <property type="entry name" value="DHS-like_NAD/FAD-binding_dom"/>
</dbReference>
<keyword evidence="2" id="KW-1185">Reference proteome</keyword>
<evidence type="ECO:0000313" key="2">
    <source>
        <dbReference type="Proteomes" id="UP000283523"/>
    </source>
</evidence>
<protein>
    <submittedName>
        <fullName evidence="1">SIR2 family protein</fullName>
    </submittedName>
</protein>
<accession>A0A418LW76</accession>
<dbReference type="CDD" id="cd00296">
    <property type="entry name" value="SIR2"/>
    <property type="match status" value="1"/>
</dbReference>
<dbReference type="Proteomes" id="UP000283523">
    <property type="component" value="Unassembled WGS sequence"/>
</dbReference>
<reference evidence="1 2" key="1">
    <citation type="submission" date="2018-08" db="EMBL/GenBank/DDBJ databases">
        <title>Fibrisoma montanum sp. nov., isolated from Danxia mountain soil.</title>
        <authorList>
            <person name="Huang Y."/>
        </authorList>
    </citation>
    <scope>NUCLEOTIDE SEQUENCE [LARGE SCALE GENOMIC DNA]</scope>
    <source>
        <strain evidence="1 2">HYT19</strain>
    </source>
</reference>
<organism evidence="1 2">
    <name type="scientific">Fibrisoma montanum</name>
    <dbReference type="NCBI Taxonomy" id="2305895"/>
    <lineage>
        <taxon>Bacteria</taxon>
        <taxon>Pseudomonadati</taxon>
        <taxon>Bacteroidota</taxon>
        <taxon>Cytophagia</taxon>
        <taxon>Cytophagales</taxon>
        <taxon>Spirosomataceae</taxon>
        <taxon>Fibrisoma</taxon>
    </lineage>
</organism>
<gene>
    <name evidence="1" type="ORF">DYU11_32095</name>
</gene>
<name>A0A418LW76_9BACT</name>
<dbReference type="SUPFAM" id="SSF52467">
    <property type="entry name" value="DHS-like NAD/FAD-binding domain"/>
    <property type="match status" value="1"/>
</dbReference>